<accession>A0ABV9UQS7</accession>
<comment type="caution">
    <text evidence="2">The sequence shown here is derived from an EMBL/GenBank/DDBJ whole genome shotgun (WGS) entry which is preliminary data.</text>
</comment>
<dbReference type="InterPro" id="IPR036374">
    <property type="entry name" value="OxRdtase_Mopterin-bd_sf"/>
</dbReference>
<dbReference type="EMBL" id="JBHSIZ010000030">
    <property type="protein sequence ID" value="MFC4959564.1"/>
    <property type="molecule type" value="Genomic_DNA"/>
</dbReference>
<gene>
    <name evidence="2" type="ORF">ACFPFX_25055</name>
</gene>
<organism evidence="2 3">
    <name type="scientific">Streptomyces mauvecolor</name>
    <dbReference type="NCBI Taxonomy" id="58345"/>
    <lineage>
        <taxon>Bacteria</taxon>
        <taxon>Bacillati</taxon>
        <taxon>Actinomycetota</taxon>
        <taxon>Actinomycetes</taxon>
        <taxon>Kitasatosporales</taxon>
        <taxon>Streptomycetaceae</taxon>
        <taxon>Streptomyces</taxon>
    </lineage>
</organism>
<dbReference type="Gene3D" id="3.90.420.10">
    <property type="entry name" value="Oxidoreductase, molybdopterin-binding domain"/>
    <property type="match status" value="1"/>
</dbReference>
<dbReference type="Proteomes" id="UP001595834">
    <property type="component" value="Unassembled WGS sequence"/>
</dbReference>
<evidence type="ECO:0000313" key="2">
    <source>
        <dbReference type="EMBL" id="MFC4959564.1"/>
    </source>
</evidence>
<dbReference type="Pfam" id="PF00174">
    <property type="entry name" value="Oxidored_molyb"/>
    <property type="match status" value="1"/>
</dbReference>
<evidence type="ECO:0000259" key="1">
    <source>
        <dbReference type="Pfam" id="PF00174"/>
    </source>
</evidence>
<dbReference type="InterPro" id="IPR000572">
    <property type="entry name" value="OxRdtase_Mopterin-bd_dom"/>
</dbReference>
<feature type="domain" description="Oxidoreductase molybdopterin-binding" evidence="1">
    <location>
        <begin position="10"/>
        <end position="129"/>
    </location>
</feature>
<name>A0ABV9UQS7_9ACTN</name>
<reference evidence="3" key="1">
    <citation type="journal article" date="2019" name="Int. J. Syst. Evol. Microbiol.">
        <title>The Global Catalogue of Microorganisms (GCM) 10K type strain sequencing project: providing services to taxonomists for standard genome sequencing and annotation.</title>
        <authorList>
            <consortium name="The Broad Institute Genomics Platform"/>
            <consortium name="The Broad Institute Genome Sequencing Center for Infectious Disease"/>
            <person name="Wu L."/>
            <person name="Ma J."/>
        </authorList>
    </citation>
    <scope>NUCLEOTIDE SEQUENCE [LARGE SCALE GENOMIC DNA]</scope>
    <source>
        <strain evidence="3">CCM 7224</strain>
    </source>
</reference>
<proteinExistence type="predicted"/>
<sequence length="171" mass="18263">MTHKRVAERHMAVVGAVDRPVELSVAELRARWPQRTAAVTFDCATSGPRAHTFTGPLLREVITAAGPGFDAARRKDRSRFLLEITGEDGHATVLSWAEIDEDFGDSPVLLATALDGVQLDGVGAQLVVPSDRCGARYISGITQVRLRACGGAAEEVDQLAYGEGRAIGRPV</sequence>
<dbReference type="SUPFAM" id="SSF56524">
    <property type="entry name" value="Oxidoreductase molybdopterin-binding domain"/>
    <property type="match status" value="1"/>
</dbReference>
<dbReference type="RefSeq" id="WP_344377096.1">
    <property type="nucleotide sequence ID" value="NZ_BAAASQ010000016.1"/>
</dbReference>
<evidence type="ECO:0000313" key="3">
    <source>
        <dbReference type="Proteomes" id="UP001595834"/>
    </source>
</evidence>
<protein>
    <submittedName>
        <fullName evidence="2">Molybdopterin-dependent oxidoreductase</fullName>
    </submittedName>
</protein>
<keyword evidence="3" id="KW-1185">Reference proteome</keyword>